<sequence length="427" mass="48964">MSSSWMRNFFVPPLLEKLRFTATQDTPPFSGDASLLLSKQTHSRKHAFVVDLNVKEGILWLSDGFVTVNSIITAEAAQRLEQDSECVSLAQLRLGEVILQEYDLVLEHCQSHSKPKIVIHRFYYKGEIFSSLQNSLDLERDPTIGQLLDTFSKLVLGIGNYKREAIFLLSGLWKQVFDSSRRWIRFATTNDMLRLAKFVEMNADQPEESRENNSATWSTTCNDKMENEIDTSTAWRPVKQEFHEQSETEITTSSLPSSQDCVQTFTNDVSIYQQDGQSTIPVSTQDAYDIMLSQSEQNQIVNHNSPNDALHHDLSSSKPYCTQCWKRRKLLLTFSTAFQSHVDIAPVDDTMKHEPRQHLTKVNVFSMHTDESNDSSLVESHTNENEMTGQKKIHTIEELLEERQKWLRCSSIYSLITPKKRKASQDS</sequence>
<comment type="caution">
    <text evidence="1">The sequence shown here is derived from an EMBL/GenBank/DDBJ whole genome shotgun (WGS) entry which is preliminary data.</text>
</comment>
<protein>
    <submittedName>
        <fullName evidence="1">Uncharacterized protein</fullName>
    </submittedName>
</protein>
<dbReference type="Gene3D" id="2.40.50.960">
    <property type="match status" value="1"/>
</dbReference>
<organism evidence="1 2">
    <name type="scientific">Galdieria yellowstonensis</name>
    <dbReference type="NCBI Taxonomy" id="3028027"/>
    <lineage>
        <taxon>Eukaryota</taxon>
        <taxon>Rhodophyta</taxon>
        <taxon>Bangiophyceae</taxon>
        <taxon>Galdieriales</taxon>
        <taxon>Galdieriaceae</taxon>
        <taxon>Galdieria</taxon>
    </lineage>
</organism>
<reference evidence="1 2" key="1">
    <citation type="submission" date="2022-07" db="EMBL/GenBank/DDBJ databases">
        <title>Genome-wide signatures of adaptation to extreme environments.</title>
        <authorList>
            <person name="Cho C.H."/>
            <person name="Yoon H.S."/>
        </authorList>
    </citation>
    <scope>NUCLEOTIDE SEQUENCE [LARGE SCALE GENOMIC DNA]</scope>
    <source>
        <strain evidence="1 2">108.79 E11</strain>
    </source>
</reference>
<name>A0AAV9I4L7_9RHOD</name>
<evidence type="ECO:0000313" key="2">
    <source>
        <dbReference type="Proteomes" id="UP001300502"/>
    </source>
</evidence>
<accession>A0AAV9I4L7</accession>
<dbReference type="EMBL" id="JANCYU010000003">
    <property type="protein sequence ID" value="KAK4522307.1"/>
    <property type="molecule type" value="Genomic_DNA"/>
</dbReference>
<evidence type="ECO:0000313" key="1">
    <source>
        <dbReference type="EMBL" id="KAK4522307.1"/>
    </source>
</evidence>
<keyword evidence="2" id="KW-1185">Reference proteome</keyword>
<proteinExistence type="predicted"/>
<dbReference type="AlphaFoldDB" id="A0AAV9I4L7"/>
<gene>
    <name evidence="1" type="ORF">GAYE_HPESCF16G0187</name>
</gene>
<dbReference type="Proteomes" id="UP001300502">
    <property type="component" value="Unassembled WGS sequence"/>
</dbReference>